<feature type="region of interest" description="Disordered" evidence="1">
    <location>
        <begin position="1"/>
        <end position="41"/>
    </location>
</feature>
<reference evidence="2 3" key="1">
    <citation type="submission" date="2015-12" db="EMBL/GenBank/DDBJ databases">
        <title>Draft genome sequence of Moniliophthora roreri, the causal agent of frosty pod rot of cacao.</title>
        <authorList>
            <person name="Aime M.C."/>
            <person name="Diaz-Valderrama J.R."/>
            <person name="Kijpornyongpan T."/>
            <person name="Phillips-Mora W."/>
        </authorList>
    </citation>
    <scope>NUCLEOTIDE SEQUENCE [LARGE SCALE GENOMIC DNA]</scope>
    <source>
        <strain evidence="2 3">MCA 2952</strain>
    </source>
</reference>
<evidence type="ECO:0000313" key="2">
    <source>
        <dbReference type="EMBL" id="KTB38654.1"/>
    </source>
</evidence>
<sequence>MKADKEQSEKSKSPALQTSDQNEAERQRWKQEKHDLESQVAGLVEEKTRLEGQLGEMVDRLKELEKSLENKTMELNEPIVTSSRFEQCVAERESELEENERKRNGLKNFVEQIAGQKEELESRLETALQCAADSEARLTRVQRILEDTKPTEGKPSLTFLLPMKMLKKPAEDESRLRAQIKAAMDQFSYPSPKNAQVESKLDSQPQAGRTSPRPPKRPRIE</sequence>
<organism evidence="2 3">
    <name type="scientific">Moniliophthora roreri</name>
    <name type="common">Frosty pod rot fungus</name>
    <name type="synonym">Monilia roreri</name>
    <dbReference type="NCBI Taxonomy" id="221103"/>
    <lineage>
        <taxon>Eukaryota</taxon>
        <taxon>Fungi</taxon>
        <taxon>Dikarya</taxon>
        <taxon>Basidiomycota</taxon>
        <taxon>Agaricomycotina</taxon>
        <taxon>Agaricomycetes</taxon>
        <taxon>Agaricomycetidae</taxon>
        <taxon>Agaricales</taxon>
        <taxon>Marasmiineae</taxon>
        <taxon>Marasmiaceae</taxon>
        <taxon>Moniliophthora</taxon>
    </lineage>
</organism>
<feature type="region of interest" description="Disordered" evidence="1">
    <location>
        <begin position="183"/>
        <end position="221"/>
    </location>
</feature>
<name>A0A0W0FQJ4_MONRR</name>
<feature type="compositionally biased region" description="Basic and acidic residues" evidence="1">
    <location>
        <begin position="23"/>
        <end position="37"/>
    </location>
</feature>
<proteinExistence type="predicted"/>
<comment type="caution">
    <text evidence="2">The sequence shown here is derived from an EMBL/GenBank/DDBJ whole genome shotgun (WGS) entry which is preliminary data.</text>
</comment>
<gene>
    <name evidence="2" type="ORF">WG66_8778</name>
</gene>
<feature type="compositionally biased region" description="Polar residues" evidence="1">
    <location>
        <begin position="188"/>
        <end position="209"/>
    </location>
</feature>
<protein>
    <submittedName>
        <fullName evidence="2">Uncharacterized protein</fullName>
    </submittedName>
</protein>
<dbReference type="EMBL" id="LATX01001737">
    <property type="protein sequence ID" value="KTB38654.1"/>
    <property type="molecule type" value="Genomic_DNA"/>
</dbReference>
<dbReference type="SUPFAM" id="SSF90257">
    <property type="entry name" value="Myosin rod fragments"/>
    <property type="match status" value="1"/>
</dbReference>
<dbReference type="Proteomes" id="UP000054988">
    <property type="component" value="Unassembled WGS sequence"/>
</dbReference>
<accession>A0A0W0FQJ4</accession>
<feature type="compositionally biased region" description="Basic and acidic residues" evidence="1">
    <location>
        <begin position="1"/>
        <end position="12"/>
    </location>
</feature>
<evidence type="ECO:0000256" key="1">
    <source>
        <dbReference type="SAM" id="MobiDB-lite"/>
    </source>
</evidence>
<dbReference type="AlphaFoldDB" id="A0A0W0FQJ4"/>
<evidence type="ECO:0000313" key="3">
    <source>
        <dbReference type="Proteomes" id="UP000054988"/>
    </source>
</evidence>